<evidence type="ECO:0000313" key="4">
    <source>
        <dbReference type="Proteomes" id="UP000706151"/>
    </source>
</evidence>
<feature type="domain" description="Barstar (barnase inhibitor)" evidence="2">
    <location>
        <begin position="40"/>
        <end position="133"/>
    </location>
</feature>
<accession>A0A935T8U6</accession>
<organism evidence="3 4">
    <name type="scientific">Candidatus Accumulibacter affinis</name>
    <dbReference type="NCBI Taxonomy" id="2954384"/>
    <lineage>
        <taxon>Bacteria</taxon>
        <taxon>Pseudomonadati</taxon>
        <taxon>Pseudomonadota</taxon>
        <taxon>Betaproteobacteria</taxon>
        <taxon>Candidatus Accumulibacter</taxon>
    </lineage>
</organism>
<dbReference type="AlphaFoldDB" id="A0A935T8U6"/>
<dbReference type="Proteomes" id="UP000706151">
    <property type="component" value="Unassembled WGS sequence"/>
</dbReference>
<reference evidence="3 4" key="1">
    <citation type="submission" date="2020-10" db="EMBL/GenBank/DDBJ databases">
        <title>Connecting structure to function with the recovery of over 1000 high-quality activated sludge metagenome-assembled genomes encoding full-length rRNA genes using long-read sequencing.</title>
        <authorList>
            <person name="Singleton C.M."/>
            <person name="Petriglieri F."/>
            <person name="Kristensen J.M."/>
            <person name="Kirkegaard R.H."/>
            <person name="Michaelsen T.Y."/>
            <person name="Andersen M.H."/>
            <person name="Karst S.M."/>
            <person name="Dueholm M.S."/>
            <person name="Nielsen P.H."/>
            <person name="Albertsen M."/>
        </authorList>
    </citation>
    <scope>NUCLEOTIDE SEQUENCE [LARGE SCALE GENOMIC DNA]</scope>
    <source>
        <strain evidence="3">Fred_18-Q3-R57-64_BAT3C.720</strain>
    </source>
</reference>
<sequence>MSQNDLLTLLEDSTQAGIYHLPANVRGLVKAAAEAAGFACFAFSLRDCRGLDKVLAQLAYHLDFPEWFGHNLDALKDCLTDFSWCEAAGYALIIADAETLQADDPDGFDALNKVFAAAIAEWRSQNFPMWVFYGLRANGLATFPTLA</sequence>
<proteinExistence type="inferred from homology"/>
<name>A0A935T8U6_9PROT</name>
<dbReference type="InterPro" id="IPR000468">
    <property type="entry name" value="Barstar"/>
</dbReference>
<evidence type="ECO:0000259" key="2">
    <source>
        <dbReference type="Pfam" id="PF01337"/>
    </source>
</evidence>
<dbReference type="EMBL" id="JADJOT010000002">
    <property type="protein sequence ID" value="MBK7952967.1"/>
    <property type="molecule type" value="Genomic_DNA"/>
</dbReference>
<dbReference type="Pfam" id="PF01337">
    <property type="entry name" value="Barstar"/>
    <property type="match status" value="1"/>
</dbReference>
<evidence type="ECO:0000256" key="1">
    <source>
        <dbReference type="ARBA" id="ARBA00006845"/>
    </source>
</evidence>
<comment type="similarity">
    <text evidence="1">Belongs to the barstar family.</text>
</comment>
<dbReference type="Gene3D" id="3.30.370.10">
    <property type="entry name" value="Barstar-like"/>
    <property type="match status" value="1"/>
</dbReference>
<gene>
    <name evidence="3" type="ORF">IPK02_02790</name>
</gene>
<dbReference type="SUPFAM" id="SSF52038">
    <property type="entry name" value="Barstar-related"/>
    <property type="match status" value="1"/>
</dbReference>
<protein>
    <submittedName>
        <fullName evidence="3">Barstar family protein</fullName>
    </submittedName>
</protein>
<comment type="caution">
    <text evidence="3">The sequence shown here is derived from an EMBL/GenBank/DDBJ whole genome shotgun (WGS) entry which is preliminary data.</text>
</comment>
<dbReference type="InterPro" id="IPR035905">
    <property type="entry name" value="Barstar-like_sf"/>
</dbReference>
<evidence type="ECO:0000313" key="3">
    <source>
        <dbReference type="EMBL" id="MBK7952967.1"/>
    </source>
</evidence>